<dbReference type="Gene3D" id="3.30.2310.20">
    <property type="entry name" value="RelE-like"/>
    <property type="match status" value="1"/>
</dbReference>
<dbReference type="PANTHER" id="PTHR33755:SF5">
    <property type="entry name" value="TYPE II TOXIN-ANTITOXIN SYSTEM RELE_PARE FAMILY TOXIN"/>
    <property type="match status" value="1"/>
</dbReference>
<name>B4SDM4_PELPB</name>
<evidence type="ECO:0000313" key="3">
    <source>
        <dbReference type="EMBL" id="ACF44392.1"/>
    </source>
</evidence>
<gene>
    <name evidence="3" type="ordered locus">Ppha_2193</name>
</gene>
<dbReference type="OrthoDB" id="5574284at2"/>
<dbReference type="eggNOG" id="COG3668">
    <property type="taxonomic scope" value="Bacteria"/>
</dbReference>
<protein>
    <submittedName>
        <fullName evidence="3">Plasmid stabilization system</fullName>
    </submittedName>
</protein>
<reference evidence="3 4" key="1">
    <citation type="submission" date="2008-06" db="EMBL/GenBank/DDBJ databases">
        <title>Complete sequence of Pelodictyon phaeoclathratiforme BU-1.</title>
        <authorList>
            <consortium name="US DOE Joint Genome Institute"/>
            <person name="Lucas S."/>
            <person name="Copeland A."/>
            <person name="Lapidus A."/>
            <person name="Glavina del Rio T."/>
            <person name="Dalin E."/>
            <person name="Tice H."/>
            <person name="Bruce D."/>
            <person name="Goodwin L."/>
            <person name="Pitluck S."/>
            <person name="Schmutz J."/>
            <person name="Larimer F."/>
            <person name="Land M."/>
            <person name="Hauser L."/>
            <person name="Kyrpides N."/>
            <person name="Mikhailova N."/>
            <person name="Liu Z."/>
            <person name="Li T."/>
            <person name="Zhao F."/>
            <person name="Overmann J."/>
            <person name="Bryant D.A."/>
            <person name="Richardson P."/>
        </authorList>
    </citation>
    <scope>NUCLEOTIDE SEQUENCE [LARGE SCALE GENOMIC DNA]</scope>
    <source>
        <strain evidence="4">DSM 5477 / BU-1</strain>
    </source>
</reference>
<keyword evidence="4" id="KW-1185">Reference proteome</keyword>
<dbReference type="Pfam" id="PF05016">
    <property type="entry name" value="ParE_toxin"/>
    <property type="match status" value="1"/>
</dbReference>
<dbReference type="STRING" id="324925.Ppha_2193"/>
<evidence type="ECO:0000256" key="2">
    <source>
        <dbReference type="ARBA" id="ARBA00022649"/>
    </source>
</evidence>
<dbReference type="EMBL" id="CP001110">
    <property type="protein sequence ID" value="ACF44392.1"/>
    <property type="molecule type" value="Genomic_DNA"/>
</dbReference>
<dbReference type="HOGENOM" id="CLU_147162_4_2_10"/>
<dbReference type="RefSeq" id="WP_012508869.1">
    <property type="nucleotide sequence ID" value="NC_011060.1"/>
</dbReference>
<dbReference type="Proteomes" id="UP000002724">
    <property type="component" value="Chromosome"/>
</dbReference>
<accession>B4SDM4</accession>
<dbReference type="InterPro" id="IPR035093">
    <property type="entry name" value="RelE/ParE_toxin_dom_sf"/>
</dbReference>
<dbReference type="PANTHER" id="PTHR33755">
    <property type="entry name" value="TOXIN PARE1-RELATED"/>
    <property type="match status" value="1"/>
</dbReference>
<dbReference type="AlphaFoldDB" id="B4SDM4"/>
<dbReference type="InterPro" id="IPR007712">
    <property type="entry name" value="RelE/ParE_toxin"/>
</dbReference>
<dbReference type="SUPFAM" id="SSF143011">
    <property type="entry name" value="RelE-like"/>
    <property type="match status" value="1"/>
</dbReference>
<dbReference type="InterPro" id="IPR051803">
    <property type="entry name" value="TA_system_RelE-like_toxin"/>
</dbReference>
<keyword evidence="2" id="KW-1277">Toxin-antitoxin system</keyword>
<organism evidence="3 4">
    <name type="scientific">Pelodictyon phaeoclathratiforme (strain DSM 5477 / BU-1)</name>
    <dbReference type="NCBI Taxonomy" id="324925"/>
    <lineage>
        <taxon>Bacteria</taxon>
        <taxon>Pseudomonadati</taxon>
        <taxon>Chlorobiota</taxon>
        <taxon>Chlorobiia</taxon>
        <taxon>Chlorobiales</taxon>
        <taxon>Chlorobiaceae</taxon>
        <taxon>Chlorobium/Pelodictyon group</taxon>
        <taxon>Pelodictyon</taxon>
    </lineage>
</organism>
<evidence type="ECO:0000256" key="1">
    <source>
        <dbReference type="ARBA" id="ARBA00006226"/>
    </source>
</evidence>
<comment type="similarity">
    <text evidence="1">Belongs to the RelE toxin family.</text>
</comment>
<proteinExistence type="inferred from homology"/>
<evidence type="ECO:0000313" key="4">
    <source>
        <dbReference type="Proteomes" id="UP000002724"/>
    </source>
</evidence>
<dbReference type="KEGG" id="pph:Ppha_2193"/>
<sequence>MIVEFSERAASQIEEVVRFIAVDKPGAARNWAESVRQSVMKLADFPYIGRVVPEFSEDSLRELLHGEYRIVYRVDEKVSRVVVISLYHTRRLMGLEEE</sequence>